<organism evidence="1 2">
    <name type="scientific">Arthrobacter agilis</name>
    <dbReference type="NCBI Taxonomy" id="37921"/>
    <lineage>
        <taxon>Bacteria</taxon>
        <taxon>Bacillati</taxon>
        <taxon>Actinomycetota</taxon>
        <taxon>Actinomycetes</taxon>
        <taxon>Micrococcales</taxon>
        <taxon>Micrococcaceae</taxon>
        <taxon>Arthrobacter</taxon>
    </lineage>
</organism>
<name>A0A2L0UH08_9MICC</name>
<reference evidence="1 2" key="1">
    <citation type="submission" date="2017-11" db="EMBL/GenBank/DDBJ databases">
        <title>Draft genome of Arthrobacter agilis strain UMCV2, a plant growth-promoting rhizobacterium and biocontrol capacity of phytopathogenic fungi.</title>
        <authorList>
            <person name="Martinez-Camara R."/>
            <person name="Santoyo G."/>
            <person name="Moreno-Hagelsieb G."/>
            <person name="Valencia-Cantero E."/>
        </authorList>
    </citation>
    <scope>NUCLEOTIDE SEQUENCE [LARGE SCALE GENOMIC DNA]</scope>
    <source>
        <strain evidence="1 2">UMCV2</strain>
    </source>
</reference>
<gene>
    <name evidence="1" type="ORF">CVO76_13450</name>
</gene>
<proteinExistence type="predicted"/>
<dbReference type="EMBL" id="CP024915">
    <property type="protein sequence ID" value="AUZ88529.1"/>
    <property type="molecule type" value="Genomic_DNA"/>
</dbReference>
<dbReference type="Proteomes" id="UP000239187">
    <property type="component" value="Chromosome"/>
</dbReference>
<protein>
    <submittedName>
        <fullName evidence="1">Uncharacterized protein</fullName>
    </submittedName>
</protein>
<evidence type="ECO:0000313" key="1">
    <source>
        <dbReference type="EMBL" id="AUZ88529.1"/>
    </source>
</evidence>
<accession>A0A2L0UH08</accession>
<dbReference type="AlphaFoldDB" id="A0A2L0UH08"/>
<evidence type="ECO:0000313" key="2">
    <source>
        <dbReference type="Proteomes" id="UP000239187"/>
    </source>
</evidence>
<sequence>MQRVESLSPSDLIWIQRLPTDPAKITFQDATRLAHLSRYLNSVENPSDSNLLQSVWMPVKEYHDRRQAVALAHNANLPPANLHLESVHALRDIIRTEMPGISEAAADAEATELMRKAELRRRNHASSLIERVEAIRAGADESEAKRTALVND</sequence>